<dbReference type="PANTHER" id="PTHR47338">
    <property type="entry name" value="ZN(II)2CYS6 TRANSCRIPTION FACTOR (EUROFUNG)-RELATED"/>
    <property type="match status" value="1"/>
</dbReference>
<reference evidence="7" key="1">
    <citation type="submission" date="2021-06" db="EMBL/GenBank/DDBJ databases">
        <authorList>
            <person name="Kallberg Y."/>
            <person name="Tangrot J."/>
            <person name="Rosling A."/>
        </authorList>
    </citation>
    <scope>NUCLEOTIDE SEQUENCE</scope>
    <source>
        <strain evidence="7">MA453B</strain>
    </source>
</reference>
<dbReference type="GO" id="GO:0005634">
    <property type="term" value="C:nucleus"/>
    <property type="evidence" value="ECO:0007669"/>
    <property type="project" value="UniProtKB-SubCell"/>
</dbReference>
<name>A0A9N9K223_9GLOM</name>
<evidence type="ECO:0000256" key="2">
    <source>
        <dbReference type="ARBA" id="ARBA00022723"/>
    </source>
</evidence>
<keyword evidence="5" id="KW-0539">Nucleus</keyword>
<evidence type="ECO:0000256" key="5">
    <source>
        <dbReference type="ARBA" id="ARBA00023242"/>
    </source>
</evidence>
<evidence type="ECO:0000313" key="8">
    <source>
        <dbReference type="Proteomes" id="UP000789405"/>
    </source>
</evidence>
<dbReference type="InterPro" id="IPR050815">
    <property type="entry name" value="TF_fung"/>
</dbReference>
<keyword evidence="8" id="KW-1185">Reference proteome</keyword>
<evidence type="ECO:0000256" key="3">
    <source>
        <dbReference type="ARBA" id="ARBA00023015"/>
    </source>
</evidence>
<dbReference type="GO" id="GO:0006351">
    <property type="term" value="P:DNA-templated transcription"/>
    <property type="evidence" value="ECO:0007669"/>
    <property type="project" value="InterPro"/>
</dbReference>
<keyword evidence="3" id="KW-0805">Transcription regulation</keyword>
<evidence type="ECO:0000259" key="6">
    <source>
        <dbReference type="Pfam" id="PF04082"/>
    </source>
</evidence>
<feature type="non-terminal residue" evidence="7">
    <location>
        <position position="1"/>
    </location>
</feature>
<proteinExistence type="predicted"/>
<gene>
    <name evidence="7" type="ORF">DERYTH_LOCUS24622</name>
</gene>
<feature type="domain" description="Xylanolytic transcriptional activator regulatory" evidence="6">
    <location>
        <begin position="3"/>
        <end position="65"/>
    </location>
</feature>
<organism evidence="7 8">
    <name type="scientific">Dentiscutata erythropus</name>
    <dbReference type="NCBI Taxonomy" id="1348616"/>
    <lineage>
        <taxon>Eukaryota</taxon>
        <taxon>Fungi</taxon>
        <taxon>Fungi incertae sedis</taxon>
        <taxon>Mucoromycota</taxon>
        <taxon>Glomeromycotina</taxon>
        <taxon>Glomeromycetes</taxon>
        <taxon>Diversisporales</taxon>
        <taxon>Gigasporaceae</taxon>
        <taxon>Dentiscutata</taxon>
    </lineage>
</organism>
<accession>A0A9N9K223</accession>
<dbReference type="EMBL" id="CAJVPY010042242">
    <property type="protein sequence ID" value="CAG8807203.1"/>
    <property type="molecule type" value="Genomic_DNA"/>
</dbReference>
<protein>
    <submittedName>
        <fullName evidence="7">21867_t:CDS:1</fullName>
    </submittedName>
</protein>
<dbReference type="PANTHER" id="PTHR47338:SF27">
    <property type="entry name" value="ZN(II)2CYS6 TRANSCRIPTION FACTOR (EUROFUNG)"/>
    <property type="match status" value="1"/>
</dbReference>
<dbReference type="Proteomes" id="UP000789405">
    <property type="component" value="Unassembled WGS sequence"/>
</dbReference>
<dbReference type="GO" id="GO:0000981">
    <property type="term" value="F:DNA-binding transcription factor activity, RNA polymerase II-specific"/>
    <property type="evidence" value="ECO:0007669"/>
    <property type="project" value="InterPro"/>
</dbReference>
<dbReference type="GO" id="GO:0003677">
    <property type="term" value="F:DNA binding"/>
    <property type="evidence" value="ECO:0007669"/>
    <property type="project" value="InterPro"/>
</dbReference>
<comment type="subcellular location">
    <subcellularLocation>
        <location evidence="1">Nucleus</location>
    </subcellularLocation>
</comment>
<evidence type="ECO:0000256" key="4">
    <source>
        <dbReference type="ARBA" id="ARBA00023163"/>
    </source>
</evidence>
<dbReference type="OrthoDB" id="5370478at2759"/>
<keyword evidence="2" id="KW-0479">Metal-binding</keyword>
<evidence type="ECO:0000256" key="1">
    <source>
        <dbReference type="ARBA" id="ARBA00004123"/>
    </source>
</evidence>
<sequence>MYDTPRLETVQSLILLSHAEVSVSRFNSGSMFLGMAVQMAHALHLERDDDTLPLEEDEERRRVFY</sequence>
<dbReference type="CDD" id="cd12148">
    <property type="entry name" value="fungal_TF_MHR"/>
    <property type="match status" value="1"/>
</dbReference>
<dbReference type="AlphaFoldDB" id="A0A9N9K223"/>
<dbReference type="InterPro" id="IPR007219">
    <property type="entry name" value="XnlR_reg_dom"/>
</dbReference>
<evidence type="ECO:0000313" key="7">
    <source>
        <dbReference type="EMBL" id="CAG8807203.1"/>
    </source>
</evidence>
<comment type="caution">
    <text evidence="7">The sequence shown here is derived from an EMBL/GenBank/DDBJ whole genome shotgun (WGS) entry which is preliminary data.</text>
</comment>
<dbReference type="GO" id="GO:0008270">
    <property type="term" value="F:zinc ion binding"/>
    <property type="evidence" value="ECO:0007669"/>
    <property type="project" value="InterPro"/>
</dbReference>
<keyword evidence="4" id="KW-0804">Transcription</keyword>
<dbReference type="Pfam" id="PF04082">
    <property type="entry name" value="Fungal_trans"/>
    <property type="match status" value="1"/>
</dbReference>